<feature type="compositionally biased region" description="Basic and acidic residues" evidence="1">
    <location>
        <begin position="1"/>
        <end position="10"/>
    </location>
</feature>
<evidence type="ECO:0000313" key="2">
    <source>
        <dbReference type="EMBL" id="KAJ8407622.1"/>
    </source>
</evidence>
<protein>
    <submittedName>
        <fullName evidence="2">Uncharacterized protein</fullName>
    </submittedName>
</protein>
<reference evidence="2" key="1">
    <citation type="journal article" date="2023" name="Science">
        <title>Genome structures resolve the early diversification of teleost fishes.</title>
        <authorList>
            <person name="Parey E."/>
            <person name="Louis A."/>
            <person name="Montfort J."/>
            <person name="Bouchez O."/>
            <person name="Roques C."/>
            <person name="Iampietro C."/>
            <person name="Lluch J."/>
            <person name="Castinel A."/>
            <person name="Donnadieu C."/>
            <person name="Desvignes T."/>
            <person name="Floi Bucao C."/>
            <person name="Jouanno E."/>
            <person name="Wen M."/>
            <person name="Mejri S."/>
            <person name="Dirks R."/>
            <person name="Jansen H."/>
            <person name="Henkel C."/>
            <person name="Chen W.J."/>
            <person name="Zahm M."/>
            <person name="Cabau C."/>
            <person name="Klopp C."/>
            <person name="Thompson A.W."/>
            <person name="Robinson-Rechavi M."/>
            <person name="Braasch I."/>
            <person name="Lecointre G."/>
            <person name="Bobe J."/>
            <person name="Postlethwait J.H."/>
            <person name="Berthelot C."/>
            <person name="Roest Crollius H."/>
            <person name="Guiguen Y."/>
        </authorList>
    </citation>
    <scope>NUCLEOTIDE SEQUENCE</scope>
    <source>
        <strain evidence="2">NC1722</strain>
    </source>
</reference>
<dbReference type="EMBL" id="JAINUG010000038">
    <property type="protein sequence ID" value="KAJ8407622.1"/>
    <property type="molecule type" value="Genomic_DNA"/>
</dbReference>
<keyword evidence="3" id="KW-1185">Reference proteome</keyword>
<evidence type="ECO:0000256" key="1">
    <source>
        <dbReference type="SAM" id="MobiDB-lite"/>
    </source>
</evidence>
<sequence>MLALKREGGNEQRPMTRQGKRRPRWSPPTSSSHPYGLLGGGRSGDRRPYPGSLVVPVADDRRAQGQAAGEGWNRRHRQRGRWRLQLVARKATAGLAPSRAPGGRGAASEPAGAAGPWVILPGPFVAVQGLQRQQKVAMSRQVSCLLCSGRPQRSRAPAGGWRDGG</sequence>
<proteinExistence type="predicted"/>
<feature type="compositionally biased region" description="Low complexity" evidence="1">
    <location>
        <begin position="27"/>
        <end position="36"/>
    </location>
</feature>
<feature type="region of interest" description="Disordered" evidence="1">
    <location>
        <begin position="1"/>
        <end position="78"/>
    </location>
</feature>
<comment type="caution">
    <text evidence="2">The sequence shown here is derived from an EMBL/GenBank/DDBJ whole genome shotgun (WGS) entry which is preliminary data.</text>
</comment>
<dbReference type="Proteomes" id="UP001221898">
    <property type="component" value="Unassembled WGS sequence"/>
</dbReference>
<organism evidence="2 3">
    <name type="scientific">Aldrovandia affinis</name>
    <dbReference type="NCBI Taxonomy" id="143900"/>
    <lineage>
        <taxon>Eukaryota</taxon>
        <taxon>Metazoa</taxon>
        <taxon>Chordata</taxon>
        <taxon>Craniata</taxon>
        <taxon>Vertebrata</taxon>
        <taxon>Euteleostomi</taxon>
        <taxon>Actinopterygii</taxon>
        <taxon>Neopterygii</taxon>
        <taxon>Teleostei</taxon>
        <taxon>Notacanthiformes</taxon>
        <taxon>Halosauridae</taxon>
        <taxon>Aldrovandia</taxon>
    </lineage>
</organism>
<dbReference type="AlphaFoldDB" id="A0AAD7WSH8"/>
<accession>A0AAD7WSH8</accession>
<name>A0AAD7WSH8_9TELE</name>
<evidence type="ECO:0000313" key="3">
    <source>
        <dbReference type="Proteomes" id="UP001221898"/>
    </source>
</evidence>
<gene>
    <name evidence="2" type="ORF">AAFF_G00274790</name>
</gene>